<dbReference type="EMBL" id="LFRF01000017">
    <property type="protein sequence ID" value="KND89731.1"/>
    <property type="molecule type" value="Genomic_DNA"/>
</dbReference>
<evidence type="ECO:0000313" key="3">
    <source>
        <dbReference type="Proteomes" id="UP000036947"/>
    </source>
</evidence>
<feature type="region of interest" description="Disordered" evidence="1">
    <location>
        <begin position="85"/>
        <end position="112"/>
    </location>
</feature>
<feature type="compositionally biased region" description="Polar residues" evidence="1">
    <location>
        <begin position="256"/>
        <end position="280"/>
    </location>
</feature>
<feature type="compositionally biased region" description="Basic and acidic residues" evidence="1">
    <location>
        <begin position="191"/>
        <end position="203"/>
    </location>
</feature>
<gene>
    <name evidence="2" type="ORF">TOPH_05740</name>
</gene>
<name>A0A0L0N6U4_TOLOC</name>
<reference evidence="2 3" key="1">
    <citation type="journal article" date="2015" name="BMC Genomics">
        <title>The genome of the truffle-parasite Tolypocladium ophioglossoides and the evolution of antifungal peptaibiotics.</title>
        <authorList>
            <person name="Quandt C.A."/>
            <person name="Bushley K.E."/>
            <person name="Spatafora J.W."/>
        </authorList>
    </citation>
    <scope>NUCLEOTIDE SEQUENCE [LARGE SCALE GENOMIC DNA]</scope>
    <source>
        <strain evidence="2 3">CBS 100239</strain>
    </source>
</reference>
<dbReference type="AlphaFoldDB" id="A0A0L0N6U4"/>
<feature type="region of interest" description="Disordered" evidence="1">
    <location>
        <begin position="182"/>
        <end position="210"/>
    </location>
</feature>
<proteinExistence type="predicted"/>
<protein>
    <submittedName>
        <fullName evidence="2">Uncharacterized protein</fullName>
    </submittedName>
</protein>
<dbReference type="OrthoDB" id="4207421at2759"/>
<organism evidence="2 3">
    <name type="scientific">Tolypocladium ophioglossoides (strain CBS 100239)</name>
    <name type="common">Snaketongue truffleclub</name>
    <name type="synonym">Elaphocordyceps ophioglossoides</name>
    <dbReference type="NCBI Taxonomy" id="1163406"/>
    <lineage>
        <taxon>Eukaryota</taxon>
        <taxon>Fungi</taxon>
        <taxon>Dikarya</taxon>
        <taxon>Ascomycota</taxon>
        <taxon>Pezizomycotina</taxon>
        <taxon>Sordariomycetes</taxon>
        <taxon>Hypocreomycetidae</taxon>
        <taxon>Hypocreales</taxon>
        <taxon>Ophiocordycipitaceae</taxon>
        <taxon>Tolypocladium</taxon>
    </lineage>
</organism>
<sequence>MAPTNVTYGKKRNLLKSWGSRRRQRACADSLEDCNQELPENPLIPLDDNSKRVTRSRCIRRSNSIDPIASDLLDDTDIKSNGKAACVSDGNVGELPSSRSMPMPKNPQSARPMDRGPISPFTMHPVFINNGEPSDSQQGPSRVEKTHAKNFVGALAGSSIAQNRAGSLQQHKASGLFTSAPELSMSPLESPKQHADSDGRYPDSDTQPAFTEGLRALSPNQKDMAVPGGMADADEINEKVMAMLAATDALKPKTPQPKTSSATKMSRMVSSKVFTKVSNA</sequence>
<accession>A0A0L0N6U4</accession>
<feature type="region of interest" description="Disordered" evidence="1">
    <location>
        <begin position="247"/>
        <end position="280"/>
    </location>
</feature>
<keyword evidence="3" id="KW-1185">Reference proteome</keyword>
<evidence type="ECO:0000256" key="1">
    <source>
        <dbReference type="SAM" id="MobiDB-lite"/>
    </source>
</evidence>
<evidence type="ECO:0000313" key="2">
    <source>
        <dbReference type="EMBL" id="KND89731.1"/>
    </source>
</evidence>
<comment type="caution">
    <text evidence="2">The sequence shown here is derived from an EMBL/GenBank/DDBJ whole genome shotgun (WGS) entry which is preliminary data.</text>
</comment>
<dbReference type="Proteomes" id="UP000036947">
    <property type="component" value="Unassembled WGS sequence"/>
</dbReference>